<evidence type="ECO:0000256" key="2">
    <source>
        <dbReference type="ARBA" id="ARBA00022529"/>
    </source>
</evidence>
<keyword evidence="5" id="KW-1035">Host cytoplasm</keyword>
<dbReference type="InterPro" id="IPR051018">
    <property type="entry name" value="Bacteriophage_GH24"/>
</dbReference>
<organism evidence="8 9">
    <name type="scientific">Azospirillum picis</name>
    <dbReference type="NCBI Taxonomy" id="488438"/>
    <lineage>
        <taxon>Bacteria</taxon>
        <taxon>Pseudomonadati</taxon>
        <taxon>Pseudomonadota</taxon>
        <taxon>Alphaproteobacteria</taxon>
        <taxon>Rhodospirillales</taxon>
        <taxon>Azospirillaceae</taxon>
        <taxon>Azospirillum</taxon>
    </lineage>
</organism>
<keyword evidence="4 7" id="KW-0378">Hydrolase</keyword>
<evidence type="ECO:0000313" key="9">
    <source>
        <dbReference type="Proteomes" id="UP001244552"/>
    </source>
</evidence>
<proteinExistence type="inferred from homology"/>
<sequence>MTRPVPPAALDLVKHFEGLFLGAYLCPAGVPTIGWGHTKGVKLGQRITRQQAEELLSADMAEAADAVDRLVSVPLTDNQRGALASFVFNLGPGSLGGSTLLRLLNAGASMESIGEQFGRWVNATVGGVKKQLPGLVARRAAEKALFLGRNG</sequence>
<dbReference type="GO" id="GO:0003796">
    <property type="term" value="F:lysozyme activity"/>
    <property type="evidence" value="ECO:0007669"/>
    <property type="project" value="UniProtKB-EC"/>
</dbReference>
<dbReference type="RefSeq" id="WP_209985982.1">
    <property type="nucleotide sequence ID" value="NZ_JAGINO010000017.1"/>
</dbReference>
<evidence type="ECO:0000256" key="1">
    <source>
        <dbReference type="ARBA" id="ARBA00000632"/>
    </source>
</evidence>
<evidence type="ECO:0000256" key="5">
    <source>
        <dbReference type="ARBA" id="ARBA00023200"/>
    </source>
</evidence>
<protein>
    <recommendedName>
        <fullName evidence="7">Lysozyme</fullName>
        <ecNumber evidence="7">3.2.1.17</ecNumber>
    </recommendedName>
</protein>
<dbReference type="PANTHER" id="PTHR38107">
    <property type="match status" value="1"/>
</dbReference>
<comment type="similarity">
    <text evidence="7">Belongs to the glycosyl hydrolase 24 family.</text>
</comment>
<evidence type="ECO:0000256" key="3">
    <source>
        <dbReference type="ARBA" id="ARBA00022638"/>
    </source>
</evidence>
<dbReference type="SUPFAM" id="SSF53955">
    <property type="entry name" value="Lysozyme-like"/>
    <property type="match status" value="1"/>
</dbReference>
<dbReference type="InterPro" id="IPR002196">
    <property type="entry name" value="Glyco_hydro_24"/>
</dbReference>
<name>A0ABU0MQ01_9PROT</name>
<evidence type="ECO:0000256" key="4">
    <source>
        <dbReference type="ARBA" id="ARBA00022801"/>
    </source>
</evidence>
<dbReference type="Proteomes" id="UP001244552">
    <property type="component" value="Unassembled WGS sequence"/>
</dbReference>
<dbReference type="InterPro" id="IPR033907">
    <property type="entry name" value="Endolysin_autolysin"/>
</dbReference>
<dbReference type="Gene3D" id="1.10.530.40">
    <property type="match status" value="1"/>
</dbReference>
<keyword evidence="9" id="KW-1185">Reference proteome</keyword>
<comment type="catalytic activity">
    <reaction evidence="1 7">
        <text>Hydrolysis of (1-&gt;4)-beta-linkages between N-acetylmuramic acid and N-acetyl-D-glucosamine residues in a peptidoglycan and between N-acetyl-D-glucosamine residues in chitodextrins.</text>
        <dbReference type="EC" id="3.2.1.17"/>
    </reaction>
</comment>
<keyword evidence="3 7" id="KW-0081">Bacteriolytic enzyme</keyword>
<keyword evidence="6 7" id="KW-0326">Glycosidase</keyword>
<dbReference type="HAMAP" id="MF_04110">
    <property type="entry name" value="ENDOLYSIN_T4"/>
    <property type="match status" value="1"/>
</dbReference>
<evidence type="ECO:0000256" key="6">
    <source>
        <dbReference type="ARBA" id="ARBA00023295"/>
    </source>
</evidence>
<reference evidence="8 9" key="1">
    <citation type="submission" date="2023-07" db="EMBL/GenBank/DDBJ databases">
        <title>Genomic Encyclopedia of Type Strains, Phase IV (KMG-IV): sequencing the most valuable type-strain genomes for metagenomic binning, comparative biology and taxonomic classification.</title>
        <authorList>
            <person name="Goeker M."/>
        </authorList>
    </citation>
    <scope>NUCLEOTIDE SEQUENCE [LARGE SCALE GENOMIC DNA]</scope>
    <source>
        <strain evidence="8 9">DSM 19922</strain>
    </source>
</reference>
<dbReference type="Pfam" id="PF00959">
    <property type="entry name" value="Phage_lysozyme"/>
    <property type="match status" value="1"/>
</dbReference>
<dbReference type="InterPro" id="IPR034690">
    <property type="entry name" value="Endolysin_T4_type"/>
</dbReference>
<dbReference type="InterPro" id="IPR023347">
    <property type="entry name" value="Lysozyme_dom_sf"/>
</dbReference>
<dbReference type="EMBL" id="JAUSVU010000017">
    <property type="protein sequence ID" value="MDQ0535414.1"/>
    <property type="molecule type" value="Genomic_DNA"/>
</dbReference>
<evidence type="ECO:0000256" key="7">
    <source>
        <dbReference type="RuleBase" id="RU003788"/>
    </source>
</evidence>
<dbReference type="CDD" id="cd00737">
    <property type="entry name" value="lyz_endolysin_autolysin"/>
    <property type="match status" value="1"/>
</dbReference>
<keyword evidence="2 7" id="KW-0929">Antimicrobial</keyword>
<dbReference type="InterPro" id="IPR023346">
    <property type="entry name" value="Lysozyme-like_dom_sf"/>
</dbReference>
<evidence type="ECO:0000313" key="8">
    <source>
        <dbReference type="EMBL" id="MDQ0535414.1"/>
    </source>
</evidence>
<dbReference type="PANTHER" id="PTHR38107:SF3">
    <property type="entry name" value="LYSOZYME RRRD-RELATED"/>
    <property type="match status" value="1"/>
</dbReference>
<accession>A0ABU0MQ01</accession>
<comment type="caution">
    <text evidence="8">The sequence shown here is derived from an EMBL/GenBank/DDBJ whole genome shotgun (WGS) entry which is preliminary data.</text>
</comment>
<dbReference type="EC" id="3.2.1.17" evidence="7"/>
<gene>
    <name evidence="8" type="ORF">QO018_004292</name>
</gene>